<dbReference type="PANTHER" id="PTHR43976">
    <property type="entry name" value="SHORT CHAIN DEHYDROGENASE"/>
    <property type="match status" value="1"/>
</dbReference>
<dbReference type="InterPro" id="IPR002347">
    <property type="entry name" value="SDR_fam"/>
</dbReference>
<evidence type="ECO:0000259" key="4">
    <source>
        <dbReference type="SMART" id="SM00822"/>
    </source>
</evidence>
<dbReference type="PANTHER" id="PTHR43976:SF16">
    <property type="entry name" value="SHORT-CHAIN DEHYDROGENASE_REDUCTASE FAMILY PROTEIN"/>
    <property type="match status" value="1"/>
</dbReference>
<dbReference type="Gene3D" id="3.40.50.720">
    <property type="entry name" value="NAD(P)-binding Rossmann-like Domain"/>
    <property type="match status" value="1"/>
</dbReference>
<feature type="domain" description="Ketoreductase" evidence="4">
    <location>
        <begin position="9"/>
        <end position="187"/>
    </location>
</feature>
<keyword evidence="2" id="KW-0560">Oxidoreductase</keyword>
<sequence>MPSQQPKSKVVLVTGAAGGIGLSIAHALLATDHRLVLTARAASLPRFAEAGIAENERVRLRALDLLVPEEADSLVAEIQRDWGGVDVLINNAGICYRAVIEHLTDRDEQHQFAVNFFGAMHLTRLVLPGMRRRRRGHIINLSSVGGMMAMPTMGAYSASKFALEGASEALWYEMRPWGVSVSLVEPGFVRSSSFENALFTEKSRAAYADPKRVYHPYYANMIGMIAKLMYGSFTTPEHIARRIVRLINRRHPPLRVAVTFDAHLFDLMRRLLPKRLYHRILWWGLPHHRDWTTPGEDPKI</sequence>
<keyword evidence="6" id="KW-1185">Reference proteome</keyword>
<dbReference type="InterPro" id="IPR036291">
    <property type="entry name" value="NAD(P)-bd_dom_sf"/>
</dbReference>
<protein>
    <submittedName>
        <fullName evidence="5">SDR family oxidoreductase</fullName>
    </submittedName>
</protein>
<dbReference type="Proteomes" id="UP000664417">
    <property type="component" value="Unassembled WGS sequence"/>
</dbReference>
<evidence type="ECO:0000313" key="6">
    <source>
        <dbReference type="Proteomes" id="UP000664417"/>
    </source>
</evidence>
<gene>
    <name evidence="5" type="ORF">J3U88_06325</name>
</gene>
<dbReference type="EMBL" id="JAFREP010000004">
    <property type="protein sequence ID" value="MBO1318073.1"/>
    <property type="molecule type" value="Genomic_DNA"/>
</dbReference>
<comment type="caution">
    <text evidence="5">The sequence shown here is derived from an EMBL/GenBank/DDBJ whole genome shotgun (WGS) entry which is preliminary data.</text>
</comment>
<dbReference type="InterPro" id="IPR051911">
    <property type="entry name" value="SDR_oxidoreductase"/>
</dbReference>
<dbReference type="PRINTS" id="PR00080">
    <property type="entry name" value="SDRFAMILY"/>
</dbReference>
<evidence type="ECO:0000256" key="1">
    <source>
        <dbReference type="ARBA" id="ARBA00006484"/>
    </source>
</evidence>
<dbReference type="Pfam" id="PF00106">
    <property type="entry name" value="adh_short"/>
    <property type="match status" value="1"/>
</dbReference>
<dbReference type="CDD" id="cd05374">
    <property type="entry name" value="17beta-HSD-like_SDR_c"/>
    <property type="match status" value="1"/>
</dbReference>
<evidence type="ECO:0000256" key="3">
    <source>
        <dbReference type="RuleBase" id="RU000363"/>
    </source>
</evidence>
<name>A0A8J7U385_9BACT</name>
<accession>A0A8J7U385</accession>
<dbReference type="InterPro" id="IPR057326">
    <property type="entry name" value="KR_dom"/>
</dbReference>
<comment type="similarity">
    <text evidence="1 3">Belongs to the short-chain dehydrogenases/reductases (SDR) family.</text>
</comment>
<dbReference type="SUPFAM" id="SSF51735">
    <property type="entry name" value="NAD(P)-binding Rossmann-fold domains"/>
    <property type="match status" value="1"/>
</dbReference>
<dbReference type="GO" id="GO:0016491">
    <property type="term" value="F:oxidoreductase activity"/>
    <property type="evidence" value="ECO:0007669"/>
    <property type="project" value="UniProtKB-KW"/>
</dbReference>
<dbReference type="AlphaFoldDB" id="A0A8J7U385"/>
<dbReference type="SMART" id="SM00822">
    <property type="entry name" value="PKS_KR"/>
    <property type="match status" value="1"/>
</dbReference>
<organism evidence="5 6">
    <name type="scientific">Acanthopleuribacter pedis</name>
    <dbReference type="NCBI Taxonomy" id="442870"/>
    <lineage>
        <taxon>Bacteria</taxon>
        <taxon>Pseudomonadati</taxon>
        <taxon>Acidobacteriota</taxon>
        <taxon>Holophagae</taxon>
        <taxon>Acanthopleuribacterales</taxon>
        <taxon>Acanthopleuribacteraceae</taxon>
        <taxon>Acanthopleuribacter</taxon>
    </lineage>
</organism>
<dbReference type="RefSeq" id="WP_207857656.1">
    <property type="nucleotide sequence ID" value="NZ_JAFREP010000004.1"/>
</dbReference>
<dbReference type="PRINTS" id="PR00081">
    <property type="entry name" value="GDHRDH"/>
</dbReference>
<evidence type="ECO:0000256" key="2">
    <source>
        <dbReference type="ARBA" id="ARBA00023002"/>
    </source>
</evidence>
<proteinExistence type="inferred from homology"/>
<evidence type="ECO:0000313" key="5">
    <source>
        <dbReference type="EMBL" id="MBO1318073.1"/>
    </source>
</evidence>
<reference evidence="5" key="1">
    <citation type="submission" date="2021-03" db="EMBL/GenBank/DDBJ databases">
        <authorList>
            <person name="Wang G."/>
        </authorList>
    </citation>
    <scope>NUCLEOTIDE SEQUENCE</scope>
    <source>
        <strain evidence="5">KCTC 12899</strain>
    </source>
</reference>